<evidence type="ECO:0000259" key="1">
    <source>
        <dbReference type="PROSITE" id="PS51154"/>
    </source>
</evidence>
<dbReference type="SMART" id="SM00506">
    <property type="entry name" value="A1pp"/>
    <property type="match status" value="1"/>
</dbReference>
<dbReference type="AlphaFoldDB" id="A0A644WZC6"/>
<dbReference type="PANTHER" id="PTHR11106">
    <property type="entry name" value="GANGLIOSIDE INDUCED DIFFERENTIATION ASSOCIATED PROTEIN 2-RELATED"/>
    <property type="match status" value="1"/>
</dbReference>
<dbReference type="PANTHER" id="PTHR11106:SF27">
    <property type="entry name" value="MACRO DOMAIN-CONTAINING PROTEIN"/>
    <property type="match status" value="1"/>
</dbReference>
<dbReference type="SUPFAM" id="SSF52949">
    <property type="entry name" value="Macro domain-like"/>
    <property type="match status" value="1"/>
</dbReference>
<protein>
    <submittedName>
        <fullName evidence="2">O-acetyl-ADP-ribose deacetylase</fullName>
        <ecNumber evidence="2">3.5.1.-</ecNumber>
    </submittedName>
</protein>
<accession>A0A644WZC6</accession>
<organism evidence="2">
    <name type="scientific">bioreactor metagenome</name>
    <dbReference type="NCBI Taxonomy" id="1076179"/>
    <lineage>
        <taxon>unclassified sequences</taxon>
        <taxon>metagenomes</taxon>
        <taxon>ecological metagenomes</taxon>
    </lineage>
</organism>
<dbReference type="InterPro" id="IPR002589">
    <property type="entry name" value="Macro_dom"/>
</dbReference>
<feature type="domain" description="Macro" evidence="1">
    <location>
        <begin position="1"/>
        <end position="163"/>
    </location>
</feature>
<dbReference type="Gene3D" id="3.40.220.10">
    <property type="entry name" value="Leucine Aminopeptidase, subunit E, domain 1"/>
    <property type="match status" value="1"/>
</dbReference>
<dbReference type="GO" id="GO:0016787">
    <property type="term" value="F:hydrolase activity"/>
    <property type="evidence" value="ECO:0007669"/>
    <property type="project" value="UniProtKB-KW"/>
</dbReference>
<gene>
    <name evidence="2" type="primary">ymdB_20</name>
    <name evidence="2" type="ORF">SDC9_53699</name>
</gene>
<dbReference type="InterPro" id="IPR043472">
    <property type="entry name" value="Macro_dom-like"/>
</dbReference>
<sequence>MPLEIVQGDITKMKVDAVVNAANRSLMMGGGVCGAIFRAAGVKALQAECDGIGYCRMGGAVITRGYALDAKYVIHTVGPVWQGGEYREEQILTASYTNSLNLALAHKLHSIAFPLISAGIFGYPAKEAIRVAVSAIRRFPHLHDMKVYLVLFDRETFELAEGI</sequence>
<dbReference type="Pfam" id="PF01661">
    <property type="entry name" value="Macro"/>
    <property type="match status" value="1"/>
</dbReference>
<name>A0A644WZC6_9ZZZZ</name>
<dbReference type="EMBL" id="VSSQ01001330">
    <property type="protein sequence ID" value="MPM07393.1"/>
    <property type="molecule type" value="Genomic_DNA"/>
</dbReference>
<evidence type="ECO:0000313" key="2">
    <source>
        <dbReference type="EMBL" id="MPM07393.1"/>
    </source>
</evidence>
<dbReference type="EC" id="3.5.1.-" evidence="2"/>
<dbReference type="CDD" id="cd02908">
    <property type="entry name" value="Macro_OAADPr_deacetylase"/>
    <property type="match status" value="1"/>
</dbReference>
<reference evidence="2" key="1">
    <citation type="submission" date="2019-08" db="EMBL/GenBank/DDBJ databases">
        <authorList>
            <person name="Kucharzyk K."/>
            <person name="Murdoch R.W."/>
            <person name="Higgins S."/>
            <person name="Loffler F."/>
        </authorList>
    </citation>
    <scope>NUCLEOTIDE SEQUENCE</scope>
</reference>
<keyword evidence="2" id="KW-0378">Hydrolase</keyword>
<proteinExistence type="predicted"/>
<dbReference type="PROSITE" id="PS51154">
    <property type="entry name" value="MACRO"/>
    <property type="match status" value="1"/>
</dbReference>
<comment type="caution">
    <text evidence="2">The sequence shown here is derived from an EMBL/GenBank/DDBJ whole genome shotgun (WGS) entry which is preliminary data.</text>
</comment>